<evidence type="ECO:0000313" key="6">
    <source>
        <dbReference type="Proteomes" id="UP001596107"/>
    </source>
</evidence>
<proteinExistence type="predicted"/>
<dbReference type="PANTHER" id="PTHR43537:SF24">
    <property type="entry name" value="GLUCONATE OPERON TRANSCRIPTIONAL REPRESSOR"/>
    <property type="match status" value="1"/>
</dbReference>
<dbReference type="EMBL" id="JBHSNB010000001">
    <property type="protein sequence ID" value="MFC5585020.1"/>
    <property type="molecule type" value="Genomic_DNA"/>
</dbReference>
<accession>A0ABW0T964</accession>
<dbReference type="CDD" id="cd07377">
    <property type="entry name" value="WHTH_GntR"/>
    <property type="match status" value="1"/>
</dbReference>
<keyword evidence="2" id="KW-0238">DNA-binding</keyword>
<gene>
    <name evidence="5" type="ORF">ACFPOD_07855</name>
</gene>
<comment type="caution">
    <text evidence="5">The sequence shown here is derived from an EMBL/GenBank/DDBJ whole genome shotgun (WGS) entry which is preliminary data.</text>
</comment>
<name>A0ABW0T964_9HYPH</name>
<reference evidence="6" key="1">
    <citation type="journal article" date="2019" name="Int. J. Syst. Evol. Microbiol.">
        <title>The Global Catalogue of Microorganisms (GCM) 10K type strain sequencing project: providing services to taxonomists for standard genome sequencing and annotation.</title>
        <authorList>
            <consortium name="The Broad Institute Genomics Platform"/>
            <consortium name="The Broad Institute Genome Sequencing Center for Infectious Disease"/>
            <person name="Wu L."/>
            <person name="Ma J."/>
        </authorList>
    </citation>
    <scope>NUCLEOTIDE SEQUENCE [LARGE SCALE GENOMIC DNA]</scope>
    <source>
        <strain evidence="6">JCM 3366</strain>
    </source>
</reference>
<keyword evidence="3" id="KW-0804">Transcription</keyword>
<organism evidence="5 6">
    <name type="scientific">Nitratireductor kimnyeongensis</name>
    <dbReference type="NCBI Taxonomy" id="430679"/>
    <lineage>
        <taxon>Bacteria</taxon>
        <taxon>Pseudomonadati</taxon>
        <taxon>Pseudomonadota</taxon>
        <taxon>Alphaproteobacteria</taxon>
        <taxon>Hyphomicrobiales</taxon>
        <taxon>Phyllobacteriaceae</taxon>
        <taxon>Nitratireductor</taxon>
    </lineage>
</organism>
<dbReference type="Pfam" id="PF07729">
    <property type="entry name" value="FCD"/>
    <property type="match status" value="1"/>
</dbReference>
<dbReference type="InterPro" id="IPR036390">
    <property type="entry name" value="WH_DNA-bd_sf"/>
</dbReference>
<dbReference type="InterPro" id="IPR011711">
    <property type="entry name" value="GntR_C"/>
</dbReference>
<dbReference type="Proteomes" id="UP001596107">
    <property type="component" value="Unassembled WGS sequence"/>
</dbReference>
<evidence type="ECO:0000256" key="1">
    <source>
        <dbReference type="ARBA" id="ARBA00023015"/>
    </source>
</evidence>
<dbReference type="RefSeq" id="WP_223019234.1">
    <property type="nucleotide sequence ID" value="NZ_CP078143.1"/>
</dbReference>
<dbReference type="SUPFAM" id="SSF46785">
    <property type="entry name" value="Winged helix' DNA-binding domain"/>
    <property type="match status" value="1"/>
</dbReference>
<dbReference type="PANTHER" id="PTHR43537">
    <property type="entry name" value="TRANSCRIPTIONAL REGULATOR, GNTR FAMILY"/>
    <property type="match status" value="1"/>
</dbReference>
<evidence type="ECO:0000259" key="4">
    <source>
        <dbReference type="PROSITE" id="PS50949"/>
    </source>
</evidence>
<feature type="domain" description="HTH gntR-type" evidence="4">
    <location>
        <begin position="17"/>
        <end position="84"/>
    </location>
</feature>
<dbReference type="Pfam" id="PF00392">
    <property type="entry name" value="GntR"/>
    <property type="match status" value="1"/>
</dbReference>
<protein>
    <submittedName>
        <fullName evidence="5">GntR family transcriptional regulator</fullName>
    </submittedName>
</protein>
<evidence type="ECO:0000313" key="5">
    <source>
        <dbReference type="EMBL" id="MFC5585020.1"/>
    </source>
</evidence>
<dbReference type="SMART" id="SM00345">
    <property type="entry name" value="HTH_GNTR"/>
    <property type="match status" value="1"/>
</dbReference>
<evidence type="ECO:0000256" key="3">
    <source>
        <dbReference type="ARBA" id="ARBA00023163"/>
    </source>
</evidence>
<dbReference type="Gene3D" id="1.10.10.10">
    <property type="entry name" value="Winged helix-like DNA-binding domain superfamily/Winged helix DNA-binding domain"/>
    <property type="match status" value="1"/>
</dbReference>
<sequence>MGGSKLLDMDPGETKPQSQTQRAVTLLREMVISNKLLPGSNHLEAELAELLGMSRTPVREAAIILEGQGLVEVRPRRGVRVLPISPKDMEEIYSILTELESLAAHDLAMKGLSDSELAELRHHIEEMEHALEKDDRQLWAQVDDRFHRRLIQLAGNRRLQTIVSTYSDQVHRARLLTLYIRPAPHQSNADHRALVEAIAAGKAEEAREIHRQHRLQAKELMIELITSHGFSAI</sequence>
<dbReference type="PROSITE" id="PS50949">
    <property type="entry name" value="HTH_GNTR"/>
    <property type="match status" value="1"/>
</dbReference>
<dbReference type="SUPFAM" id="SSF48008">
    <property type="entry name" value="GntR ligand-binding domain-like"/>
    <property type="match status" value="1"/>
</dbReference>
<dbReference type="InterPro" id="IPR036388">
    <property type="entry name" value="WH-like_DNA-bd_sf"/>
</dbReference>
<evidence type="ECO:0000256" key="2">
    <source>
        <dbReference type="ARBA" id="ARBA00023125"/>
    </source>
</evidence>
<keyword evidence="1" id="KW-0805">Transcription regulation</keyword>
<keyword evidence="6" id="KW-1185">Reference proteome</keyword>
<dbReference type="SMART" id="SM00895">
    <property type="entry name" value="FCD"/>
    <property type="match status" value="1"/>
</dbReference>
<dbReference type="Gene3D" id="1.20.120.530">
    <property type="entry name" value="GntR ligand-binding domain-like"/>
    <property type="match status" value="1"/>
</dbReference>
<dbReference type="InterPro" id="IPR008920">
    <property type="entry name" value="TF_FadR/GntR_C"/>
</dbReference>
<dbReference type="InterPro" id="IPR000524">
    <property type="entry name" value="Tscrpt_reg_HTH_GntR"/>
</dbReference>